<dbReference type="Pfam" id="PF12012">
    <property type="entry name" value="DUF3504"/>
    <property type="match status" value="1"/>
</dbReference>
<evidence type="ECO:0000313" key="7">
    <source>
        <dbReference type="EMBL" id="KAJ9595119.1"/>
    </source>
</evidence>
<sequence>RIQEKIPTDPFEAELLMMAEMVAGEKKGENSDSESDDGGNGAGDVSEVPGGGFSPEAVDTSNTFGEDMLQMALKMASELEEPAVDLEAALTPSTITAQSQTSMEQNDGLEEFMNHLNSQNILTIQVNRGRKRGMRTPRGGSTGPSKRGRRISSSVDIPLLPPPEPQPAPRVEQEKPDANMCLKYTFGVNAWRQWVMAKNSELEKAASNNRKLKLFKPEILQLTADELNYSLCLFVKEVRKPNGSEYAPDTIYYLCLGIQQYLFENGRIDNIFTDSYYEKFTECLDEVAKKFTALYNDSQYIVTRVEEEHLWESKQLGAHSPHVLLSTLMFFNTKHFNLTTVEEHMQLSFSHIMKHWKRNPNQPGVTKIPGSSRNVLLRFYPPQSALENNARKKKVYEQQENEENPLRCPVKLYEFYLSKCPESVKTRNDVFYLLPERSCVPDSPVWYSTMALGKEPLMKMLHRVKMVKEINIALLTS</sequence>
<evidence type="ECO:0000256" key="1">
    <source>
        <dbReference type="ARBA" id="ARBA00022499"/>
    </source>
</evidence>
<protein>
    <recommendedName>
        <fullName evidence="9">DUF3504 domain-containing protein</fullName>
    </recommendedName>
</protein>
<dbReference type="InterPro" id="IPR057926">
    <property type="entry name" value="QRICH1_dom"/>
</dbReference>
<dbReference type="AlphaFoldDB" id="A0AAD8A9U3"/>
<feature type="non-terminal residue" evidence="7">
    <location>
        <position position="1"/>
    </location>
</feature>
<evidence type="ECO:0000256" key="3">
    <source>
        <dbReference type="ARBA" id="ARBA00022843"/>
    </source>
</evidence>
<dbReference type="EMBL" id="JASPKZ010002692">
    <property type="protein sequence ID" value="KAJ9595119.1"/>
    <property type="molecule type" value="Genomic_DNA"/>
</dbReference>
<keyword evidence="1" id="KW-1017">Isopeptide bond</keyword>
<organism evidence="7 8">
    <name type="scientific">Diploptera punctata</name>
    <name type="common">Pacific beetle cockroach</name>
    <dbReference type="NCBI Taxonomy" id="6984"/>
    <lineage>
        <taxon>Eukaryota</taxon>
        <taxon>Metazoa</taxon>
        <taxon>Ecdysozoa</taxon>
        <taxon>Arthropoda</taxon>
        <taxon>Hexapoda</taxon>
        <taxon>Insecta</taxon>
        <taxon>Pterygota</taxon>
        <taxon>Neoptera</taxon>
        <taxon>Polyneoptera</taxon>
        <taxon>Dictyoptera</taxon>
        <taxon>Blattodea</taxon>
        <taxon>Blaberoidea</taxon>
        <taxon>Blaberidae</taxon>
        <taxon>Diplopterinae</taxon>
        <taxon>Diploptera</taxon>
    </lineage>
</organism>
<feature type="domain" description="ZMYM2-like/QRICH1 C-terminal" evidence="5">
    <location>
        <begin position="301"/>
        <end position="465"/>
    </location>
</feature>
<evidence type="ECO:0000256" key="4">
    <source>
        <dbReference type="SAM" id="MobiDB-lite"/>
    </source>
</evidence>
<keyword evidence="8" id="KW-1185">Reference proteome</keyword>
<evidence type="ECO:0000313" key="8">
    <source>
        <dbReference type="Proteomes" id="UP001233999"/>
    </source>
</evidence>
<dbReference type="InterPro" id="IPR021893">
    <property type="entry name" value="ZMYM2-like_C"/>
</dbReference>
<evidence type="ECO:0008006" key="9">
    <source>
        <dbReference type="Google" id="ProtNLM"/>
    </source>
</evidence>
<evidence type="ECO:0000256" key="2">
    <source>
        <dbReference type="ARBA" id="ARBA00022553"/>
    </source>
</evidence>
<dbReference type="Proteomes" id="UP001233999">
    <property type="component" value="Unassembled WGS sequence"/>
</dbReference>
<gene>
    <name evidence="7" type="ORF">L9F63_013594</name>
</gene>
<comment type="caution">
    <text evidence="7">The sequence shown here is derived from an EMBL/GenBank/DDBJ whole genome shotgun (WGS) entry which is preliminary data.</text>
</comment>
<feature type="compositionally biased region" description="Pro residues" evidence="4">
    <location>
        <begin position="159"/>
        <end position="168"/>
    </location>
</feature>
<feature type="region of interest" description="Disordered" evidence="4">
    <location>
        <begin position="19"/>
        <end position="61"/>
    </location>
</feature>
<keyword evidence="3" id="KW-0832">Ubl conjugation</keyword>
<feature type="region of interest" description="Disordered" evidence="4">
    <location>
        <begin position="128"/>
        <end position="173"/>
    </location>
</feature>
<keyword evidence="2" id="KW-0597">Phosphoprotein</keyword>
<dbReference type="InterPro" id="IPR051284">
    <property type="entry name" value="ZnF_MYMT-QRICH1"/>
</dbReference>
<dbReference type="PANTHER" id="PTHR45736:SF1">
    <property type="entry name" value="WITHOUT CHILDREN, ISOFORM B"/>
    <property type="match status" value="1"/>
</dbReference>
<reference evidence="7" key="2">
    <citation type="submission" date="2023-05" db="EMBL/GenBank/DDBJ databases">
        <authorList>
            <person name="Fouks B."/>
        </authorList>
    </citation>
    <scope>NUCLEOTIDE SEQUENCE</scope>
    <source>
        <strain evidence="7">Stay&amp;Tobe</strain>
        <tissue evidence="7">Testes</tissue>
    </source>
</reference>
<dbReference type="Pfam" id="PF25561">
    <property type="entry name" value="QRICH1"/>
    <property type="match status" value="1"/>
</dbReference>
<name>A0AAD8A9U3_DIPPU</name>
<accession>A0AAD8A9U3</accession>
<feature type="domain" description="QRICH1-like" evidence="6">
    <location>
        <begin position="182"/>
        <end position="291"/>
    </location>
</feature>
<evidence type="ECO:0000259" key="6">
    <source>
        <dbReference type="Pfam" id="PF25561"/>
    </source>
</evidence>
<dbReference type="PANTHER" id="PTHR45736">
    <property type="entry name" value="ZINC FINGER MYM-TYPE PROTEIN"/>
    <property type="match status" value="1"/>
</dbReference>
<reference evidence="7" key="1">
    <citation type="journal article" date="2023" name="IScience">
        <title>Live-bearing cockroach genome reveals convergent evolutionary mechanisms linked to viviparity in insects and beyond.</title>
        <authorList>
            <person name="Fouks B."/>
            <person name="Harrison M.C."/>
            <person name="Mikhailova A.A."/>
            <person name="Marchal E."/>
            <person name="English S."/>
            <person name="Carruthers M."/>
            <person name="Jennings E.C."/>
            <person name="Chiamaka E.L."/>
            <person name="Frigard R.A."/>
            <person name="Pippel M."/>
            <person name="Attardo G.M."/>
            <person name="Benoit J.B."/>
            <person name="Bornberg-Bauer E."/>
            <person name="Tobe S.S."/>
        </authorList>
    </citation>
    <scope>NUCLEOTIDE SEQUENCE</scope>
    <source>
        <strain evidence="7">Stay&amp;Tobe</strain>
    </source>
</reference>
<evidence type="ECO:0000259" key="5">
    <source>
        <dbReference type="Pfam" id="PF12012"/>
    </source>
</evidence>
<proteinExistence type="predicted"/>